<feature type="region of interest" description="Disordered" evidence="1">
    <location>
        <begin position="231"/>
        <end position="277"/>
    </location>
</feature>
<feature type="compositionally biased region" description="Polar residues" evidence="1">
    <location>
        <begin position="255"/>
        <end position="267"/>
    </location>
</feature>
<name>L8WXF9_THACA</name>
<comment type="caution">
    <text evidence="2">The sequence shown here is derived from an EMBL/GenBank/DDBJ whole genome shotgun (WGS) entry which is preliminary data.</text>
</comment>
<dbReference type="OrthoDB" id="3238436at2759"/>
<gene>
    <name evidence="2" type="ORF">AG1IA_04932</name>
</gene>
<reference evidence="2 3" key="1">
    <citation type="journal article" date="2013" name="Nat. Commun.">
        <title>The evolution and pathogenic mechanisms of the rice sheath blight pathogen.</title>
        <authorList>
            <person name="Zheng A."/>
            <person name="Lin R."/>
            <person name="Xu L."/>
            <person name="Qin P."/>
            <person name="Tang C."/>
            <person name="Ai P."/>
            <person name="Zhang D."/>
            <person name="Liu Y."/>
            <person name="Sun Z."/>
            <person name="Feng H."/>
            <person name="Wang Y."/>
            <person name="Chen Y."/>
            <person name="Liang X."/>
            <person name="Fu R."/>
            <person name="Li Q."/>
            <person name="Zhang J."/>
            <person name="Yu X."/>
            <person name="Xie Z."/>
            <person name="Ding L."/>
            <person name="Guan P."/>
            <person name="Tang J."/>
            <person name="Liang Y."/>
            <person name="Wang S."/>
            <person name="Deng Q."/>
            <person name="Li S."/>
            <person name="Zhu J."/>
            <person name="Wang L."/>
            <person name="Liu H."/>
            <person name="Li P."/>
        </authorList>
    </citation>
    <scope>NUCLEOTIDE SEQUENCE [LARGE SCALE GENOMIC DNA]</scope>
    <source>
        <strain evidence="3">AG-1 IA</strain>
    </source>
</reference>
<accession>L8WXF9</accession>
<dbReference type="HOGENOM" id="CLU_056608_0_0_1"/>
<sequence>MDYPVRIGHDLREVKFGLLRGGDTRCAVAGEDKMRCKRPRCKPFHALQSNTLRVPSLGYSWPHRACQTVASTLHTGLISTIATCQLINSYKYMLWVTQPRQCSTMPATTSVDLVPSSPVSDIDSLVFDSSSEGVHTPYEQRSPAGPTFDGVKSIASVGVAVHSPPARFVAVRHTGTPFATGTGPGSPFEYPFPATRPTLSNLSSISSISSSLLGPPSPTTRARFIPRILPQQASKRRGSGGAPQVRIPPRLRTDSGGSVCSNASQAVDTSDSTSKFTSSRVLSLSRPILTHSRLRDRSGSLGVLPIILPPPAITAVGVVGPARSTSPIAISEAIDYTRPVTSLTPESEGEENESEEEMNAAPTGHRRASLPAAFAPRPSAEPGCDSDMEDSDDRPGSSTPQGVLTQ</sequence>
<organism evidence="2 3">
    <name type="scientific">Thanatephorus cucumeris (strain AG1-IA)</name>
    <name type="common">Rice sheath blight fungus</name>
    <name type="synonym">Rhizoctonia solani</name>
    <dbReference type="NCBI Taxonomy" id="983506"/>
    <lineage>
        <taxon>Eukaryota</taxon>
        <taxon>Fungi</taxon>
        <taxon>Dikarya</taxon>
        <taxon>Basidiomycota</taxon>
        <taxon>Agaricomycotina</taxon>
        <taxon>Agaricomycetes</taxon>
        <taxon>Cantharellales</taxon>
        <taxon>Ceratobasidiaceae</taxon>
        <taxon>Rhizoctonia</taxon>
        <taxon>Rhizoctonia solani AG-1</taxon>
    </lineage>
</organism>
<evidence type="ECO:0000313" key="3">
    <source>
        <dbReference type="Proteomes" id="UP000011668"/>
    </source>
</evidence>
<dbReference type="EMBL" id="AFRT01001212">
    <property type="protein sequence ID" value="ELU41044.1"/>
    <property type="molecule type" value="Genomic_DNA"/>
</dbReference>
<feature type="region of interest" description="Disordered" evidence="1">
    <location>
        <begin position="339"/>
        <end position="406"/>
    </location>
</feature>
<evidence type="ECO:0000313" key="2">
    <source>
        <dbReference type="EMBL" id="ELU41044.1"/>
    </source>
</evidence>
<keyword evidence="3" id="KW-1185">Reference proteome</keyword>
<evidence type="ECO:0000256" key="1">
    <source>
        <dbReference type="SAM" id="MobiDB-lite"/>
    </source>
</evidence>
<feature type="compositionally biased region" description="Low complexity" evidence="1">
    <location>
        <begin position="268"/>
        <end position="277"/>
    </location>
</feature>
<feature type="compositionally biased region" description="Polar residues" evidence="1">
    <location>
        <begin position="396"/>
        <end position="406"/>
    </location>
</feature>
<proteinExistence type="predicted"/>
<protein>
    <submittedName>
        <fullName evidence="2">Uncharacterized protein</fullName>
    </submittedName>
</protein>
<feature type="compositionally biased region" description="Acidic residues" evidence="1">
    <location>
        <begin position="347"/>
        <end position="358"/>
    </location>
</feature>
<dbReference type="Proteomes" id="UP000011668">
    <property type="component" value="Unassembled WGS sequence"/>
</dbReference>
<dbReference type="AlphaFoldDB" id="L8WXF9"/>